<evidence type="ECO:0000259" key="8">
    <source>
        <dbReference type="PROSITE" id="PS50928"/>
    </source>
</evidence>
<comment type="similarity">
    <text evidence="7">Belongs to the binding-protein-dependent transport system permease family.</text>
</comment>
<evidence type="ECO:0000256" key="5">
    <source>
        <dbReference type="ARBA" id="ARBA00022989"/>
    </source>
</evidence>
<feature type="transmembrane region" description="Helical" evidence="7">
    <location>
        <begin position="143"/>
        <end position="165"/>
    </location>
</feature>
<gene>
    <name evidence="9" type="ORF">FHS16_002537</name>
</gene>
<dbReference type="Pfam" id="PF00528">
    <property type="entry name" value="BPD_transp_1"/>
    <property type="match status" value="1"/>
</dbReference>
<feature type="transmembrane region" description="Helical" evidence="7">
    <location>
        <begin position="186"/>
        <end position="207"/>
    </location>
</feature>
<dbReference type="RefSeq" id="WP_183562476.1">
    <property type="nucleotide sequence ID" value="NZ_CBCSLB010000005.1"/>
</dbReference>
<comment type="caution">
    <text evidence="9">The sequence shown here is derived from an EMBL/GenBank/DDBJ whole genome shotgun (WGS) entry which is preliminary data.</text>
</comment>
<dbReference type="Proteomes" id="UP000518605">
    <property type="component" value="Unassembled WGS sequence"/>
</dbReference>
<dbReference type="Gene3D" id="1.10.3720.10">
    <property type="entry name" value="MetI-like"/>
    <property type="match status" value="1"/>
</dbReference>
<feature type="transmembrane region" description="Helical" evidence="7">
    <location>
        <begin position="110"/>
        <end position="131"/>
    </location>
</feature>
<dbReference type="EMBL" id="JACHXW010000006">
    <property type="protein sequence ID" value="MBB3152487.1"/>
    <property type="molecule type" value="Genomic_DNA"/>
</dbReference>
<evidence type="ECO:0000256" key="6">
    <source>
        <dbReference type="ARBA" id="ARBA00023136"/>
    </source>
</evidence>
<feature type="domain" description="ABC transmembrane type-1" evidence="8">
    <location>
        <begin position="70"/>
        <end position="284"/>
    </location>
</feature>
<keyword evidence="2 7" id="KW-0813">Transport</keyword>
<keyword evidence="6 7" id="KW-0472">Membrane</keyword>
<dbReference type="GO" id="GO:0005886">
    <property type="term" value="C:plasma membrane"/>
    <property type="evidence" value="ECO:0007669"/>
    <property type="project" value="UniProtKB-SubCell"/>
</dbReference>
<dbReference type="PANTHER" id="PTHR43744:SF9">
    <property type="entry name" value="POLYGALACTURONAN_RHAMNOGALACTURONAN TRANSPORT SYSTEM PERMEASE PROTEIN YTCP"/>
    <property type="match status" value="1"/>
</dbReference>
<evidence type="ECO:0000256" key="1">
    <source>
        <dbReference type="ARBA" id="ARBA00004651"/>
    </source>
</evidence>
<sequence>MNHESLTYRIFKVGNAALLTLIVVAMVFPYLNVLAYALNDPVDSQFGGLTFYPRELSFANFEMLLSNSAIIQSTFISVLRVIIGTAFALLIQYTSAYAFTLKGLQGKGAILIFLMIPMYFGGGLIPVYLLYSKMHLLNNFLVYILPVSFSLYNMVIIRSFLYTIPDSLAESARIDGANEFVIMLRIYVPLSMPILAVMALWTAVYHWNDWTTTLYFVTDQKLNTLQYILMQILKEGERMASMFQEAIRAGISSGMNTQTQVTPQAIRAANIILTTIPIVIVYPFLQKHFVKGITLGAVKE</sequence>
<feature type="transmembrane region" description="Helical" evidence="7">
    <location>
        <begin position="265"/>
        <end position="285"/>
    </location>
</feature>
<feature type="transmembrane region" description="Helical" evidence="7">
    <location>
        <begin position="16"/>
        <end position="38"/>
    </location>
</feature>
<accession>A0A7W5GB12</accession>
<keyword evidence="4 7" id="KW-0812">Transmembrane</keyword>
<dbReference type="CDD" id="cd06261">
    <property type="entry name" value="TM_PBP2"/>
    <property type="match status" value="1"/>
</dbReference>
<dbReference type="PROSITE" id="PS50928">
    <property type="entry name" value="ABC_TM1"/>
    <property type="match status" value="1"/>
</dbReference>
<reference evidence="9 10" key="1">
    <citation type="submission" date="2020-08" db="EMBL/GenBank/DDBJ databases">
        <title>Genomic Encyclopedia of Type Strains, Phase III (KMG-III): the genomes of soil and plant-associated and newly described type strains.</title>
        <authorList>
            <person name="Whitman W."/>
        </authorList>
    </citation>
    <scope>NUCLEOTIDE SEQUENCE [LARGE SCALE GENOMIC DNA]</scope>
    <source>
        <strain evidence="9 10">CECT 8234</strain>
    </source>
</reference>
<dbReference type="InterPro" id="IPR000515">
    <property type="entry name" value="MetI-like"/>
</dbReference>
<dbReference type="SUPFAM" id="SSF161098">
    <property type="entry name" value="MetI-like"/>
    <property type="match status" value="1"/>
</dbReference>
<proteinExistence type="inferred from homology"/>
<keyword evidence="3" id="KW-1003">Cell membrane</keyword>
<evidence type="ECO:0000256" key="7">
    <source>
        <dbReference type="RuleBase" id="RU363032"/>
    </source>
</evidence>
<evidence type="ECO:0000256" key="2">
    <source>
        <dbReference type="ARBA" id="ARBA00022448"/>
    </source>
</evidence>
<dbReference type="InterPro" id="IPR035906">
    <property type="entry name" value="MetI-like_sf"/>
</dbReference>
<evidence type="ECO:0000313" key="9">
    <source>
        <dbReference type="EMBL" id="MBB3152487.1"/>
    </source>
</evidence>
<evidence type="ECO:0000256" key="3">
    <source>
        <dbReference type="ARBA" id="ARBA00022475"/>
    </source>
</evidence>
<keyword evidence="5 7" id="KW-1133">Transmembrane helix</keyword>
<keyword evidence="10" id="KW-1185">Reference proteome</keyword>
<organism evidence="9 10">
    <name type="scientific">Paenibacillus endophyticus</name>
    <dbReference type="NCBI Taxonomy" id="1294268"/>
    <lineage>
        <taxon>Bacteria</taxon>
        <taxon>Bacillati</taxon>
        <taxon>Bacillota</taxon>
        <taxon>Bacilli</taxon>
        <taxon>Bacillales</taxon>
        <taxon>Paenibacillaceae</taxon>
        <taxon>Paenibacillus</taxon>
    </lineage>
</organism>
<protein>
    <submittedName>
        <fullName evidence="9">Putative aldouronate transport system permease protein</fullName>
    </submittedName>
</protein>
<comment type="subcellular location">
    <subcellularLocation>
        <location evidence="1 7">Cell membrane</location>
        <topology evidence="1 7">Multi-pass membrane protein</topology>
    </subcellularLocation>
</comment>
<dbReference type="PANTHER" id="PTHR43744">
    <property type="entry name" value="ABC TRANSPORTER PERMEASE PROTEIN MG189-RELATED-RELATED"/>
    <property type="match status" value="1"/>
</dbReference>
<dbReference type="AlphaFoldDB" id="A0A7W5GB12"/>
<dbReference type="GO" id="GO:0055085">
    <property type="term" value="P:transmembrane transport"/>
    <property type="evidence" value="ECO:0007669"/>
    <property type="project" value="InterPro"/>
</dbReference>
<evidence type="ECO:0000256" key="4">
    <source>
        <dbReference type="ARBA" id="ARBA00022692"/>
    </source>
</evidence>
<feature type="transmembrane region" description="Helical" evidence="7">
    <location>
        <begin position="69"/>
        <end position="90"/>
    </location>
</feature>
<evidence type="ECO:0000313" key="10">
    <source>
        <dbReference type="Proteomes" id="UP000518605"/>
    </source>
</evidence>
<name>A0A7W5GB12_9BACL</name>